<gene>
    <name evidence="2" type="primary">MBL</name>
    <name evidence="3" type="synonym">LOC115558399</name>
</gene>
<dbReference type="SMR" id="G0XNX6"/>
<dbReference type="Gene3D" id="2.90.10.30">
    <property type="match status" value="1"/>
</dbReference>
<feature type="domain" description="Bulb-type lectin" evidence="1">
    <location>
        <begin position="3"/>
        <end position="113"/>
    </location>
</feature>
<dbReference type="InterPro" id="IPR001480">
    <property type="entry name" value="Bulb-type_lectin_dom"/>
</dbReference>
<dbReference type="OMA" id="FKYDEMR"/>
<protein>
    <submittedName>
        <fullName evidence="2">Mannan-binding lectin</fullName>
    </submittedName>
</protein>
<dbReference type="AlphaFoldDB" id="G0XNX6"/>
<dbReference type="EMBL" id="HQ259747">
    <property type="protein sequence ID" value="AEK21705.1"/>
    <property type="molecule type" value="mRNA"/>
</dbReference>
<dbReference type="InterPro" id="IPR036426">
    <property type="entry name" value="Bulb-type_lectin_dom_sf"/>
</dbReference>
<accession>G0XNX6</accession>
<keyword evidence="2" id="KW-0430">Lectin</keyword>
<evidence type="ECO:0000313" key="3">
    <source>
        <dbReference type="Ensembl" id="ENSGMOP00000064233.1"/>
    </source>
</evidence>
<dbReference type="SUPFAM" id="SSF51110">
    <property type="entry name" value="alpha-D-mannose-specific plant lectins"/>
    <property type="match status" value="1"/>
</dbReference>
<proteinExistence type="evidence at transcript level"/>
<dbReference type="Proteomes" id="UP000694546">
    <property type="component" value="Chromosome 14"/>
</dbReference>
<evidence type="ECO:0000313" key="4">
    <source>
        <dbReference type="Proteomes" id="UP000694546"/>
    </source>
</evidence>
<reference evidence="3" key="2">
    <citation type="submission" date="2025-05" db="UniProtKB">
        <authorList>
            <consortium name="Ensembl"/>
        </authorList>
    </citation>
    <scope>IDENTIFICATION</scope>
</reference>
<dbReference type="PROSITE" id="PS50927">
    <property type="entry name" value="BULB_LECTIN"/>
    <property type="match status" value="1"/>
</dbReference>
<evidence type="ECO:0000313" key="2">
    <source>
        <dbReference type="EMBL" id="AEK21705.1"/>
    </source>
</evidence>
<evidence type="ECO:0000259" key="1">
    <source>
        <dbReference type="PROSITE" id="PS50927"/>
    </source>
</evidence>
<dbReference type="Ensembl" id="ENSGMOT00000044611.1">
    <property type="protein sequence ID" value="ENSGMOP00000064233.1"/>
    <property type="gene ID" value="ENSGMOG00000030363.1"/>
</dbReference>
<dbReference type="SMART" id="SM00108">
    <property type="entry name" value="B_lectin"/>
    <property type="match status" value="1"/>
</dbReference>
<sequence>MNKNSISTNEEMLHGEFLKSLNGNYRAVFQIDSNLVIYGTTALWHTDTAQTTGVRLVLQDDGNLVMVTHKKSIVWNTETKDKQVSQRMRLTLTDAGYLEITRDGEKIWTSENSKGTKP</sequence>
<keyword evidence="4" id="KW-1185">Reference proteome</keyword>
<name>G0XNX6_GADMO</name>
<dbReference type="GeneTree" id="ENSGT00390000004989"/>
<reference evidence="2" key="1">
    <citation type="journal article" date="2011" name="Fish Shellfish Immunol.">
        <title>Proteome reference map of the skin mucus of Atlantic cod (Gadus morhua) revealing immune competent molecules.</title>
        <authorList>
            <person name="Rajan B."/>
            <person name="Fernandes J.M."/>
            <person name="Caipang C.M."/>
            <person name="Kiron V."/>
            <person name="Rombout J.H."/>
            <person name="Brinchmann M.F."/>
        </authorList>
    </citation>
    <scope>NUCLEOTIDE SEQUENCE</scope>
    <source>
        <strain evidence="2">Br-25</strain>
    </source>
</reference>
<dbReference type="OrthoDB" id="1884773at2759"/>
<organism evidence="2">
    <name type="scientific">Gadus morhua</name>
    <name type="common">Atlantic cod</name>
    <dbReference type="NCBI Taxonomy" id="8049"/>
    <lineage>
        <taxon>Eukaryota</taxon>
        <taxon>Metazoa</taxon>
        <taxon>Chordata</taxon>
        <taxon>Craniata</taxon>
        <taxon>Vertebrata</taxon>
        <taxon>Euteleostomi</taxon>
        <taxon>Actinopterygii</taxon>
        <taxon>Neopterygii</taxon>
        <taxon>Teleostei</taxon>
        <taxon>Neoteleostei</taxon>
        <taxon>Acanthomorphata</taxon>
        <taxon>Zeiogadaria</taxon>
        <taxon>Gadariae</taxon>
        <taxon>Gadiformes</taxon>
        <taxon>Gadoidei</taxon>
        <taxon>Gadidae</taxon>
        <taxon>Gadus</taxon>
    </lineage>
</organism>
<dbReference type="GO" id="GO:0030246">
    <property type="term" value="F:carbohydrate binding"/>
    <property type="evidence" value="ECO:0007669"/>
    <property type="project" value="UniProtKB-KW"/>
</dbReference>